<dbReference type="GO" id="GO:0005524">
    <property type="term" value="F:ATP binding"/>
    <property type="evidence" value="ECO:0007669"/>
    <property type="project" value="UniProtKB-KW"/>
</dbReference>
<dbReference type="EMBL" id="LR796814">
    <property type="protein sequence ID" value="CAB4167850.1"/>
    <property type="molecule type" value="Genomic_DNA"/>
</dbReference>
<evidence type="ECO:0000256" key="2">
    <source>
        <dbReference type="ARBA" id="ARBA00022741"/>
    </source>
</evidence>
<feature type="region of interest" description="Disordered" evidence="5">
    <location>
        <begin position="464"/>
        <end position="483"/>
    </location>
</feature>
<keyword evidence="3" id="KW-0067">ATP-binding</keyword>
<proteinExistence type="predicted"/>
<feature type="domain" description="Terminase large subunit gp17-like C-terminal" evidence="6">
    <location>
        <begin position="344"/>
        <end position="450"/>
    </location>
</feature>
<name>A0A6J5P7G6_9CAUD</name>
<sequence>MLDDLTADLSLARKLPPEKKVYVDWQARWSDTARPNQIPQPDFSEYGFMAGRGFGKTRIGAEWLGAKAFGTRNTYCAVIAPTYADVKHTCFEGESGLLNVIPEALIKRYNSSDLVLELKSGTSIRGFTSEKPARLRGPQHEFIWCDELAAWQNAEETWDMAMMGLRLGRAPKVVWTTTPRPVELVRKLIVPKAGRVVISGSTFDNKDNLPDRFFEQLEQYEGTTIGRQELYGELIDPEESGVIKRSWLKLWPAKKPLPAFDWIIMSLDTAFTEATRDTKSGDADYTACSVWGVFQHETKGYVLLLDCWQEQLGMPDLIKRVKKEMNTAYGDDQDVALIKPMYGSAKPLTSGRKPDILLIEDKGSGISLRQMLEREGILAHAYNPGRADKLARLHVVSPVFARRRVFLPESDKFPGKARVWADPLVAQLCSFTGKGSIKHDDFVDSTTQAMRLMMDKGLLGSLVDKRQEMDKPPPKVIQNPYGQ</sequence>
<evidence type="ECO:0000256" key="4">
    <source>
        <dbReference type="ARBA" id="ARBA00023219"/>
    </source>
</evidence>
<organism evidence="8">
    <name type="scientific">uncultured Caudovirales phage</name>
    <dbReference type="NCBI Taxonomy" id="2100421"/>
    <lineage>
        <taxon>Viruses</taxon>
        <taxon>Duplodnaviria</taxon>
        <taxon>Heunggongvirae</taxon>
        <taxon>Uroviricota</taxon>
        <taxon>Caudoviricetes</taxon>
        <taxon>Peduoviridae</taxon>
        <taxon>Maltschvirus</taxon>
        <taxon>Maltschvirus maltsch</taxon>
    </lineage>
</organism>
<keyword evidence="1" id="KW-1188">Viral release from host cell</keyword>
<dbReference type="Pfam" id="PF17289">
    <property type="entry name" value="Terminase_6C"/>
    <property type="match status" value="1"/>
</dbReference>
<gene>
    <name evidence="7" type="ORF">UFOVP714_2</name>
    <name evidence="8" type="ORF">UFOVP864_58</name>
</gene>
<feature type="compositionally biased region" description="Basic and acidic residues" evidence="5">
    <location>
        <begin position="464"/>
        <end position="473"/>
    </location>
</feature>
<keyword evidence="4" id="KW-0231">Viral genome packaging</keyword>
<dbReference type="InterPro" id="IPR027417">
    <property type="entry name" value="P-loop_NTPase"/>
</dbReference>
<dbReference type="Gene3D" id="3.40.50.300">
    <property type="entry name" value="P-loop containing nucleotide triphosphate hydrolases"/>
    <property type="match status" value="1"/>
</dbReference>
<reference evidence="8" key="1">
    <citation type="submission" date="2020-04" db="EMBL/GenBank/DDBJ databases">
        <authorList>
            <person name="Chiriac C."/>
            <person name="Salcher M."/>
            <person name="Ghai R."/>
            <person name="Kavagutti S V."/>
        </authorList>
    </citation>
    <scope>NUCLEOTIDE SEQUENCE</scope>
</reference>
<dbReference type="EMBL" id="LR796674">
    <property type="protein sequence ID" value="CAB4158354.1"/>
    <property type="molecule type" value="Genomic_DNA"/>
</dbReference>
<dbReference type="Pfam" id="PF03237">
    <property type="entry name" value="Terminase_6N"/>
    <property type="match status" value="1"/>
</dbReference>
<keyword evidence="2" id="KW-0547">Nucleotide-binding</keyword>
<dbReference type="InterPro" id="IPR035421">
    <property type="entry name" value="Terminase_6C"/>
</dbReference>
<evidence type="ECO:0000259" key="6">
    <source>
        <dbReference type="Pfam" id="PF17289"/>
    </source>
</evidence>
<evidence type="ECO:0000313" key="8">
    <source>
        <dbReference type="EMBL" id="CAB4167850.1"/>
    </source>
</evidence>
<protein>
    <submittedName>
        <fullName evidence="8">COG5323 Uncharacterized conserved protein</fullName>
    </submittedName>
</protein>
<evidence type="ECO:0000256" key="5">
    <source>
        <dbReference type="SAM" id="MobiDB-lite"/>
    </source>
</evidence>
<evidence type="ECO:0000256" key="3">
    <source>
        <dbReference type="ARBA" id="ARBA00022840"/>
    </source>
</evidence>
<dbReference type="Gene3D" id="3.30.420.240">
    <property type="match status" value="1"/>
</dbReference>
<evidence type="ECO:0000256" key="1">
    <source>
        <dbReference type="ARBA" id="ARBA00022612"/>
    </source>
</evidence>
<evidence type="ECO:0000313" key="7">
    <source>
        <dbReference type="EMBL" id="CAB4158354.1"/>
    </source>
</evidence>
<accession>A0A6J5P7G6</accession>